<comment type="caution">
    <text evidence="2">The sequence shown here is derived from an EMBL/GenBank/DDBJ whole genome shotgun (WGS) entry which is preliminary data.</text>
</comment>
<proteinExistence type="predicted"/>
<reference evidence="2 3" key="1">
    <citation type="submission" date="2024-09" db="EMBL/GenBank/DDBJ databases">
        <authorList>
            <person name="Sun Q."/>
            <person name="Mori K."/>
        </authorList>
    </citation>
    <scope>NUCLEOTIDE SEQUENCE [LARGE SCALE GENOMIC DNA]</scope>
    <source>
        <strain evidence="2 3">CCM 7609</strain>
    </source>
</reference>
<organism evidence="2 3">
    <name type="scientific">Citricoccus parietis</name>
    <dbReference type="NCBI Taxonomy" id="592307"/>
    <lineage>
        <taxon>Bacteria</taxon>
        <taxon>Bacillati</taxon>
        <taxon>Actinomycetota</taxon>
        <taxon>Actinomycetes</taxon>
        <taxon>Micrococcales</taxon>
        <taxon>Micrococcaceae</taxon>
        <taxon>Citricoccus</taxon>
    </lineage>
</organism>
<evidence type="ECO:0000313" key="3">
    <source>
        <dbReference type="Proteomes" id="UP001589575"/>
    </source>
</evidence>
<name>A0ABV5FZU9_9MICC</name>
<dbReference type="EMBL" id="JBHMFI010000001">
    <property type="protein sequence ID" value="MFB9072206.1"/>
    <property type="molecule type" value="Genomic_DNA"/>
</dbReference>
<protein>
    <submittedName>
        <fullName evidence="2">Uncharacterized protein</fullName>
    </submittedName>
</protein>
<evidence type="ECO:0000313" key="2">
    <source>
        <dbReference type="EMBL" id="MFB9072206.1"/>
    </source>
</evidence>
<gene>
    <name evidence="2" type="ORF">ACFFX0_13730</name>
</gene>
<dbReference type="Proteomes" id="UP001589575">
    <property type="component" value="Unassembled WGS sequence"/>
</dbReference>
<sequence>MASVYGDDEHAALHPEHPAPSGRPVRAEAHAGCIHGGSGPIVGGPAFRGRDAPAGAACRRRRWGAGAAMTGTAMIRAAVRPAPGRPAP</sequence>
<feature type="region of interest" description="Disordered" evidence="1">
    <location>
        <begin position="1"/>
        <end position="53"/>
    </location>
</feature>
<accession>A0ABV5FZU9</accession>
<evidence type="ECO:0000256" key="1">
    <source>
        <dbReference type="SAM" id="MobiDB-lite"/>
    </source>
</evidence>
<keyword evidence="3" id="KW-1185">Reference proteome</keyword>
<feature type="compositionally biased region" description="Basic and acidic residues" evidence="1">
    <location>
        <begin position="7"/>
        <end position="17"/>
    </location>
</feature>